<evidence type="ECO:0000259" key="3">
    <source>
        <dbReference type="Pfam" id="PF09362"/>
    </source>
</evidence>
<evidence type="ECO:0000313" key="5">
    <source>
        <dbReference type="Proteomes" id="UP001164286"/>
    </source>
</evidence>
<keyword evidence="2" id="KW-0732">Signal</keyword>
<dbReference type="Proteomes" id="UP001164286">
    <property type="component" value="Unassembled WGS sequence"/>
</dbReference>
<dbReference type="Pfam" id="PF09362">
    <property type="entry name" value="DUF1996"/>
    <property type="match status" value="1"/>
</dbReference>
<feature type="domain" description="DUF1996" evidence="3">
    <location>
        <begin position="42"/>
        <end position="272"/>
    </location>
</feature>
<evidence type="ECO:0000313" key="4">
    <source>
        <dbReference type="EMBL" id="KAI9636908.1"/>
    </source>
</evidence>
<name>A0AA38H9Q0_9TREE</name>
<sequence>MVRHSTSVLGVALAALGMLVSPVVGQAWVMSEGMAITMSRVDPIVNPGGIAGHVHNVLGASKFSQNLLSPADQLSSKCSSLNVQADKSNYWVPQLYYRYKDNTMAPMLGSARVYYFNNAANIKPFPPGHRMISGMTSTRNVSDEKAFGLLISCNHGAQTSYMPNKTSHPGGCGLVTLGIFFPSCGKADGSLDSDDHFSHMAWPHNYVGSTPVPHVAGEYCPDSHPIHYPSVFVEHNYWFNDAQPWRNEDDLLVLSNGDTTGLAYHGDFHNGWDQKVLTDAINQCVVGDGVSNCPPFAPSVSRDDAWNCRLEGDVPAEDIGIVTPLANLPGCNPVWKASMSDTKPTCAVAPPKPAYVAPNAYFRSDWQRMNIPLAYPNATTDKLTDWYRPTTFKGIQPAPGGGSSYLKVWGSEDTAKYVKVSTAEDVAKVFVGDGDVKLDSPAPASSSSAAASSSASTAAAASSAASQLNSGSEMDAVQLNANPVKSASSSAADSSDGLPTVTVTHSAPAVTVTVADKTCRRSNSKRLLSRKAGEMKDTIRSHVSRRSRRKAVQG</sequence>
<dbReference type="EMBL" id="JAKWFO010000005">
    <property type="protein sequence ID" value="KAI9636908.1"/>
    <property type="molecule type" value="Genomic_DNA"/>
</dbReference>
<dbReference type="GeneID" id="77728032"/>
<feature type="compositionally biased region" description="Basic residues" evidence="1">
    <location>
        <begin position="542"/>
        <end position="554"/>
    </location>
</feature>
<feature type="region of interest" description="Disordered" evidence="1">
    <location>
        <begin position="515"/>
        <end position="554"/>
    </location>
</feature>
<evidence type="ECO:0000256" key="1">
    <source>
        <dbReference type="SAM" id="MobiDB-lite"/>
    </source>
</evidence>
<feature type="compositionally biased region" description="Basic residues" evidence="1">
    <location>
        <begin position="520"/>
        <end position="529"/>
    </location>
</feature>
<protein>
    <recommendedName>
        <fullName evidence="3">DUF1996 domain-containing protein</fullName>
    </recommendedName>
</protein>
<feature type="signal peptide" evidence="2">
    <location>
        <begin position="1"/>
        <end position="25"/>
    </location>
</feature>
<keyword evidence="5" id="KW-1185">Reference proteome</keyword>
<dbReference type="AlphaFoldDB" id="A0AA38H9Q0"/>
<proteinExistence type="predicted"/>
<comment type="caution">
    <text evidence="4">The sequence shown here is derived from an EMBL/GenBank/DDBJ whole genome shotgun (WGS) entry which is preliminary data.</text>
</comment>
<feature type="compositionally biased region" description="Basic and acidic residues" evidence="1">
    <location>
        <begin position="531"/>
        <end position="540"/>
    </location>
</feature>
<dbReference type="RefSeq" id="XP_052946685.1">
    <property type="nucleotide sequence ID" value="XM_053088827.1"/>
</dbReference>
<dbReference type="PANTHER" id="PTHR43662:SF3">
    <property type="entry name" value="DOMAIN PROTEIN, PUTATIVE (AFU_ORTHOLOGUE AFUA_6G11970)-RELATED"/>
    <property type="match status" value="1"/>
</dbReference>
<gene>
    <name evidence="4" type="ORF">MKK02DRAFT_33990</name>
</gene>
<reference evidence="4" key="1">
    <citation type="journal article" date="2022" name="G3 (Bethesda)">
        <title>High quality genome of the basidiomycete yeast Dioszegia hungarica PDD-24b-2 isolated from cloud water.</title>
        <authorList>
            <person name="Jarrige D."/>
            <person name="Haridas S."/>
            <person name="Bleykasten-Grosshans C."/>
            <person name="Joly M."/>
            <person name="Nadalig T."/>
            <person name="Sancelme M."/>
            <person name="Vuilleumier S."/>
            <person name="Grigoriev I.V."/>
            <person name="Amato P."/>
            <person name="Bringel F."/>
        </authorList>
    </citation>
    <scope>NUCLEOTIDE SEQUENCE</scope>
    <source>
        <strain evidence="4">PDD-24b-2</strain>
    </source>
</reference>
<evidence type="ECO:0000256" key="2">
    <source>
        <dbReference type="SAM" id="SignalP"/>
    </source>
</evidence>
<dbReference type="InterPro" id="IPR018535">
    <property type="entry name" value="DUF1996"/>
</dbReference>
<organism evidence="4 5">
    <name type="scientific">Dioszegia hungarica</name>
    <dbReference type="NCBI Taxonomy" id="4972"/>
    <lineage>
        <taxon>Eukaryota</taxon>
        <taxon>Fungi</taxon>
        <taxon>Dikarya</taxon>
        <taxon>Basidiomycota</taxon>
        <taxon>Agaricomycotina</taxon>
        <taxon>Tremellomycetes</taxon>
        <taxon>Tremellales</taxon>
        <taxon>Bulleribasidiaceae</taxon>
        <taxon>Dioszegia</taxon>
    </lineage>
</organism>
<dbReference type="PANTHER" id="PTHR43662">
    <property type="match status" value="1"/>
</dbReference>
<accession>A0AA38H9Q0</accession>
<feature type="chain" id="PRO_5041273014" description="DUF1996 domain-containing protein" evidence="2">
    <location>
        <begin position="26"/>
        <end position="554"/>
    </location>
</feature>